<evidence type="ECO:0000313" key="2">
    <source>
        <dbReference type="Proteomes" id="UP000298458"/>
    </source>
</evidence>
<name>A0A4R9GFW5_9LEPT</name>
<comment type="caution">
    <text evidence="1">The sequence shown here is derived from an EMBL/GenBank/DDBJ whole genome shotgun (WGS) entry which is preliminary data.</text>
</comment>
<accession>A0A4R9GFW5</accession>
<gene>
    <name evidence="1" type="ORF">EHO60_04355</name>
</gene>
<dbReference type="NCBIfam" id="NF047513">
    <property type="entry name" value="LIC_13246_fam"/>
    <property type="match status" value="1"/>
</dbReference>
<dbReference type="Proteomes" id="UP000298458">
    <property type="component" value="Unassembled WGS sequence"/>
</dbReference>
<proteinExistence type="predicted"/>
<dbReference type="RefSeq" id="WP_135766946.1">
    <property type="nucleotide sequence ID" value="NZ_RQET01000004.1"/>
</dbReference>
<protein>
    <submittedName>
        <fullName evidence="1">Uncharacterized protein</fullName>
    </submittedName>
</protein>
<keyword evidence="2" id="KW-1185">Reference proteome</keyword>
<dbReference type="OrthoDB" id="329464at2"/>
<sequence>MQTKRIGELTEDSEWRKLNKDKLGFFRIVRTLNRYYDSIRQAEHIDPASFRKRLVETVPEKTEIFFKKFGSYEYLVFARIFSKGKSESDSWIHIDGIRQEQDDMRERAVPDHPVFSIRCLSDIYEDSCTEVTDSELESIDCLGA</sequence>
<dbReference type="EMBL" id="RQET01000004">
    <property type="protein sequence ID" value="TGK11540.1"/>
    <property type="molecule type" value="Genomic_DNA"/>
</dbReference>
<reference evidence="1" key="1">
    <citation type="journal article" date="2019" name="PLoS Negl. Trop. Dis.">
        <title>Revisiting the worldwide diversity of Leptospira species in the environment.</title>
        <authorList>
            <person name="Vincent A.T."/>
            <person name="Schiettekatte O."/>
            <person name="Bourhy P."/>
            <person name="Veyrier F.J."/>
            <person name="Picardeau M."/>
        </authorList>
    </citation>
    <scope>NUCLEOTIDE SEQUENCE [LARGE SCALE GENOMIC DNA]</scope>
    <source>
        <strain evidence="1">SSW15</strain>
    </source>
</reference>
<dbReference type="AlphaFoldDB" id="A0A4R9GFW5"/>
<organism evidence="1 2">
    <name type="scientific">Leptospira fletcheri</name>
    <dbReference type="NCBI Taxonomy" id="2484981"/>
    <lineage>
        <taxon>Bacteria</taxon>
        <taxon>Pseudomonadati</taxon>
        <taxon>Spirochaetota</taxon>
        <taxon>Spirochaetia</taxon>
        <taxon>Leptospirales</taxon>
        <taxon>Leptospiraceae</taxon>
        <taxon>Leptospira</taxon>
    </lineage>
</organism>
<evidence type="ECO:0000313" key="1">
    <source>
        <dbReference type="EMBL" id="TGK11540.1"/>
    </source>
</evidence>